<comment type="caution">
    <text evidence="1">The sequence shown here is derived from an EMBL/GenBank/DDBJ whole genome shotgun (WGS) entry which is preliminary data.</text>
</comment>
<dbReference type="eggNOG" id="COG2247">
    <property type="taxonomic scope" value="Bacteria"/>
</dbReference>
<dbReference type="EMBL" id="AVPF01000053">
    <property type="protein sequence ID" value="KGX84563.1"/>
    <property type="molecule type" value="Genomic_DNA"/>
</dbReference>
<keyword evidence="2" id="KW-1185">Reference proteome</keyword>
<evidence type="ECO:0000313" key="2">
    <source>
        <dbReference type="Proteomes" id="UP000030403"/>
    </source>
</evidence>
<organism evidence="1 2">
    <name type="scientific">Pontibacillus marinus BH030004 = DSM 16465</name>
    <dbReference type="NCBI Taxonomy" id="1385511"/>
    <lineage>
        <taxon>Bacteria</taxon>
        <taxon>Bacillati</taxon>
        <taxon>Bacillota</taxon>
        <taxon>Bacilli</taxon>
        <taxon>Bacillales</taxon>
        <taxon>Bacillaceae</taxon>
        <taxon>Pontibacillus</taxon>
    </lineage>
</organism>
<dbReference type="AlphaFoldDB" id="A0A0A5G0E1"/>
<dbReference type="OrthoDB" id="1099523at2"/>
<dbReference type="STRING" id="1385511.GCA_000425225_00757"/>
<dbReference type="Proteomes" id="UP000030403">
    <property type="component" value="Unassembled WGS sequence"/>
</dbReference>
<proteinExistence type="predicted"/>
<evidence type="ECO:0000313" key="1">
    <source>
        <dbReference type="EMBL" id="KGX84563.1"/>
    </source>
</evidence>
<gene>
    <name evidence="1" type="ORF">N783_16630</name>
</gene>
<name>A0A0A5G0E1_9BACI</name>
<reference evidence="1 2" key="1">
    <citation type="submission" date="2013-08" db="EMBL/GenBank/DDBJ databases">
        <authorList>
            <person name="Huang J."/>
            <person name="Wang G."/>
        </authorList>
    </citation>
    <scope>NUCLEOTIDE SEQUENCE [LARGE SCALE GENOMIC DNA]</scope>
    <source>
        <strain evidence="1 2">BH030004</strain>
    </source>
</reference>
<sequence length="833" mass="95577">MKSTYENEVWKISQLHWEKAKEGELSTRFYKILSRWVSYAKDEFSEWTGRPNCGYFFGGNFWYSSETSSTALVFAIVAKLGEFDEEITQISREDAKQKAIQSLRYMGFTHDTGPEDCVRVKGPNKYTSEKKWGGKGDHFFMASQNGRSIASIAKTAWLLWEDLDKETKILVQNMVQDYSDRFCEMDPKSGSYYDTQCEEDAWTSEGIYAAVMMFPDHPHHERWAKGAKNWAVNTVTTYWDRLTSKSGLIEKSSSTDIKTINFHPDYTTENHAFVHPSYLCAGINLRASQPILAHMSGQPIDDAAIFNNEKLYEKTVKLWTQFDGLAVPIQGQDWWYNRHHERQYTHAVLNVIHNNSDAARLERNCLNSIEAIQNSNQIGCLLEENEHVFNPEHAQSSRDFEPGSALDLANAYLLHVFGGNGSDPTPQSDLLQKLSGTYSYPHGNFIIHRTPETFTSFSWRNNVMLLNLPKQGNWNITPIFNSYTGVMKFESSKGIKGLTNEEFIRGMEMNHLQKFDEGFATTGTITRGDDEIQQQLSVISLPNGHSVYTEKITALKECEIKEAYTGNLGVRNENYKAIPHLAPGERSVYLPDKNHSFKGFIGKEDNQEFHWGPQEFLNLDHKIGFIINGSNGVKYINRHQYARWKGIEDFLILNDLGNLSLSEGDSLPVFTIVTMPNKSFQETEALNNDTTFFDCTDSHVQVISHGRYLVFNNFNTLDNWIVAEAKISNDFQCIYEGINVIQDQEYKWQAYLPRLQNGFTESEWKIVSSQLSSLKLEIQSRNGRLTFLNLSEELCTFRLKHMKSNEELDIKLKGQSFHTISAEHLSHDPYHMQ</sequence>
<accession>A0A0A5G0E1</accession>
<dbReference type="RefSeq" id="WP_027445354.1">
    <property type="nucleotide sequence ID" value="NZ_AULJ01000008.1"/>
</dbReference>
<protein>
    <submittedName>
        <fullName evidence="1">Uncharacterized protein</fullName>
    </submittedName>
</protein>